<dbReference type="InterPro" id="IPR024134">
    <property type="entry name" value="SOD_Cu/Zn_/chaperone"/>
</dbReference>
<keyword evidence="3" id="KW-0732">Signal</keyword>
<dbReference type="Pfam" id="PF00080">
    <property type="entry name" value="Sod_Cu"/>
    <property type="match status" value="1"/>
</dbReference>
<evidence type="ECO:0000313" key="6">
    <source>
        <dbReference type="Proteomes" id="UP000263753"/>
    </source>
</evidence>
<reference evidence="6" key="1">
    <citation type="submission" date="2018-09" db="EMBL/GenBank/DDBJ databases">
        <title>The complete genome of Acinetobacter sp. strain WCHAc010005.</title>
        <authorList>
            <person name="Hu Y."/>
            <person name="Long H."/>
            <person name="Feng Y."/>
            <person name="Zong Z."/>
        </authorList>
    </citation>
    <scope>NUCLEOTIDE SEQUENCE [LARGE SCALE GENOMIC DNA]</scope>
    <source>
        <strain evidence="6">WCHAc010005</strain>
    </source>
</reference>
<gene>
    <name evidence="5" type="ORF">CDG60_16310</name>
</gene>
<comment type="catalytic activity">
    <reaction evidence="2">
        <text>2 superoxide + 2 H(+) = H2O2 + O2</text>
        <dbReference type="Rhea" id="RHEA:20696"/>
        <dbReference type="ChEBI" id="CHEBI:15378"/>
        <dbReference type="ChEBI" id="CHEBI:15379"/>
        <dbReference type="ChEBI" id="CHEBI:16240"/>
        <dbReference type="ChEBI" id="CHEBI:18421"/>
        <dbReference type="EC" id="1.15.1.1"/>
    </reaction>
</comment>
<proteinExistence type="inferred from homology"/>
<dbReference type="EMBL" id="CP032134">
    <property type="protein sequence ID" value="AXY57986.1"/>
    <property type="molecule type" value="Genomic_DNA"/>
</dbReference>
<comment type="similarity">
    <text evidence="1 2">Belongs to the Cu-Zn superoxide dismutase family.</text>
</comment>
<protein>
    <recommendedName>
        <fullName evidence="2">Superoxide dismutase [Cu-Zn]</fullName>
        <ecNumber evidence="2">1.15.1.1</ecNumber>
    </recommendedName>
</protein>
<feature type="domain" description="Superoxide dismutase copper/zinc binding" evidence="4">
    <location>
        <begin position="52"/>
        <end position="183"/>
    </location>
</feature>
<comment type="cofactor">
    <cofactor evidence="2">
        <name>Cu cation</name>
        <dbReference type="ChEBI" id="CHEBI:23378"/>
    </cofactor>
    <text evidence="2">Binds 1 copper ion per subunit.</text>
</comment>
<keyword evidence="2" id="KW-0560">Oxidoreductase</keyword>
<dbReference type="PROSITE" id="PS00087">
    <property type="entry name" value="SOD_CU_ZN_1"/>
    <property type="match status" value="1"/>
</dbReference>
<dbReference type="PROSITE" id="PS00332">
    <property type="entry name" value="SOD_CU_ZN_2"/>
    <property type="match status" value="1"/>
</dbReference>
<keyword evidence="2" id="KW-0862">Zinc</keyword>
<dbReference type="InterPro" id="IPR001424">
    <property type="entry name" value="SOD_Cu_Zn_dom"/>
</dbReference>
<evidence type="ECO:0000256" key="2">
    <source>
        <dbReference type="RuleBase" id="RU000393"/>
    </source>
</evidence>
<comment type="function">
    <text evidence="2">Destroys radicals which are normally produced within the cells and which are toxic to biological systems.</text>
</comment>
<feature type="chain" id="PRO_5017829355" description="Superoxide dismutase [Cu-Zn]" evidence="3">
    <location>
        <begin position="21"/>
        <end position="184"/>
    </location>
</feature>
<dbReference type="SUPFAM" id="SSF49329">
    <property type="entry name" value="Cu,Zn superoxide dismutase-like"/>
    <property type="match status" value="1"/>
</dbReference>
<dbReference type="Proteomes" id="UP000263753">
    <property type="component" value="Chromosome"/>
</dbReference>
<evidence type="ECO:0000256" key="3">
    <source>
        <dbReference type="SAM" id="SignalP"/>
    </source>
</evidence>
<dbReference type="InterPro" id="IPR018152">
    <property type="entry name" value="SOD_Cu/Zn_BS"/>
</dbReference>
<dbReference type="GO" id="GO:0004784">
    <property type="term" value="F:superoxide dismutase activity"/>
    <property type="evidence" value="ECO:0007669"/>
    <property type="project" value="UniProtKB-EC"/>
</dbReference>
<dbReference type="Gene3D" id="2.60.40.200">
    <property type="entry name" value="Superoxide dismutase, copper/zinc binding domain"/>
    <property type="match status" value="1"/>
</dbReference>
<keyword evidence="2" id="KW-0186">Copper</keyword>
<dbReference type="RefSeq" id="WP_087512877.1">
    <property type="nucleotide sequence ID" value="NZ_CP032134.1"/>
</dbReference>
<evidence type="ECO:0000256" key="1">
    <source>
        <dbReference type="ARBA" id="ARBA00010457"/>
    </source>
</evidence>
<dbReference type="PANTHER" id="PTHR10003">
    <property type="entry name" value="SUPEROXIDE DISMUTASE CU-ZN -RELATED"/>
    <property type="match status" value="1"/>
</dbReference>
<dbReference type="NCBIfam" id="NF007628">
    <property type="entry name" value="PRK10290.1"/>
    <property type="match status" value="1"/>
</dbReference>
<sequence>MSIQNAVGAVLLSSIFAAGCASTGSTSGSQSAASKTVDIHAVSAQGVGQKIGTVEFKDSLAGLAITTKLSELPPGPHGFHIHEKGSCEAAEKDGKMTAALAAGGHFNPEQRANHGNPLAGHKGDLPVLNVDTSGHANTRLLAPRLKVADIEGLAVMVHAGGDNYSDTPAPLGGGGARIACGVIQ</sequence>
<evidence type="ECO:0000313" key="5">
    <source>
        <dbReference type="EMBL" id="AXY57986.1"/>
    </source>
</evidence>
<dbReference type="InterPro" id="IPR036423">
    <property type="entry name" value="SOD-like_Cu/Zn_dom_sf"/>
</dbReference>
<dbReference type="CDD" id="cd00305">
    <property type="entry name" value="Cu-Zn_Superoxide_Dismutase"/>
    <property type="match status" value="1"/>
</dbReference>
<name>A0A3B7LYK0_9GAMM</name>
<feature type="signal peptide" evidence="3">
    <location>
        <begin position="1"/>
        <end position="20"/>
    </location>
</feature>
<comment type="cofactor">
    <cofactor evidence="2">
        <name>Zn(2+)</name>
        <dbReference type="ChEBI" id="CHEBI:29105"/>
    </cofactor>
    <text evidence="2">Binds 1 zinc ion per subunit.</text>
</comment>
<dbReference type="AlphaFoldDB" id="A0A3B7LYK0"/>
<evidence type="ECO:0000259" key="4">
    <source>
        <dbReference type="Pfam" id="PF00080"/>
    </source>
</evidence>
<dbReference type="EC" id="1.15.1.1" evidence="2"/>
<organism evidence="5 6">
    <name type="scientific">Acinetobacter chinensis</name>
    <dbReference type="NCBI Taxonomy" id="2004650"/>
    <lineage>
        <taxon>Bacteria</taxon>
        <taxon>Pseudomonadati</taxon>
        <taxon>Pseudomonadota</taxon>
        <taxon>Gammaproteobacteria</taxon>
        <taxon>Moraxellales</taxon>
        <taxon>Moraxellaceae</taxon>
        <taxon>Acinetobacter</taxon>
    </lineage>
</organism>
<dbReference type="KEGG" id="achi:CDG60_16310"/>
<dbReference type="GO" id="GO:0005507">
    <property type="term" value="F:copper ion binding"/>
    <property type="evidence" value="ECO:0007669"/>
    <property type="project" value="InterPro"/>
</dbReference>
<accession>A0A3B7LYK0</accession>
<keyword evidence="2" id="KW-0479">Metal-binding</keyword>